<keyword evidence="4 6" id="KW-0560">Oxidoreductase</keyword>
<dbReference type="NCBIfam" id="NF003719">
    <property type="entry name" value="PRK05329.1-2"/>
    <property type="match status" value="1"/>
</dbReference>
<proteinExistence type="inferred from homology"/>
<dbReference type="EMBL" id="SOML01000001">
    <property type="protein sequence ID" value="TFD98967.1"/>
    <property type="molecule type" value="Genomic_DNA"/>
</dbReference>
<dbReference type="AlphaFoldDB" id="A0A4Y8L9E4"/>
<reference evidence="6 7" key="1">
    <citation type="submission" date="2019-03" db="EMBL/GenBank/DDBJ databases">
        <title>San Antonio Military Medical Center submission to MRSN (WRAIR), pending publication.</title>
        <authorList>
            <person name="Blyth D.M."/>
            <person name="Mccarthy S.L."/>
            <person name="Schall S.E."/>
            <person name="Stam J.A."/>
            <person name="Ong A.C."/>
            <person name="Mcgann P.T."/>
        </authorList>
    </citation>
    <scope>NUCLEOTIDE SEQUENCE [LARGE SCALE GENOMIC DNA]</scope>
    <source>
        <strain evidence="6 7">MRSN571793</strain>
    </source>
</reference>
<dbReference type="InterPro" id="IPR036188">
    <property type="entry name" value="FAD/NAD-bd_sf"/>
</dbReference>
<keyword evidence="2" id="KW-0285">Flavoprotein</keyword>
<name>A0A4Y8L9E4_9BACT</name>
<dbReference type="OrthoDB" id="140595at2"/>
<dbReference type="STRING" id="1121485.GCA_000426485_00166"/>
<comment type="similarity">
    <text evidence="1">Belongs to the carotenoid/retinoid oxidoreductase family.</text>
</comment>
<dbReference type="HAMAP" id="MF_00753">
    <property type="entry name" value="Glycerol3P_GlpB"/>
    <property type="match status" value="1"/>
</dbReference>
<gene>
    <name evidence="6" type="primary">glpB</name>
    <name evidence="6" type="ORF">E2605_02450</name>
</gene>
<dbReference type="PANTHER" id="PTHR43734:SF7">
    <property type="entry name" value="4,4'-DIAPONEUROSPORENE OXYGENASE"/>
    <property type="match status" value="1"/>
</dbReference>
<dbReference type="NCBIfam" id="NF003718">
    <property type="entry name" value="PRK05329.1-1"/>
    <property type="match status" value="1"/>
</dbReference>
<dbReference type="PANTHER" id="PTHR43734">
    <property type="entry name" value="PHYTOENE DESATURASE"/>
    <property type="match status" value="1"/>
</dbReference>
<dbReference type="SUPFAM" id="SSF51905">
    <property type="entry name" value="FAD/NAD(P)-binding domain"/>
    <property type="match status" value="1"/>
</dbReference>
<dbReference type="GO" id="GO:0004368">
    <property type="term" value="F:glycerol-3-phosphate dehydrogenase (quinone) activity"/>
    <property type="evidence" value="ECO:0007669"/>
    <property type="project" value="UniProtKB-EC"/>
</dbReference>
<evidence type="ECO:0000256" key="2">
    <source>
        <dbReference type="ARBA" id="ARBA00022630"/>
    </source>
</evidence>
<comment type="caution">
    <text evidence="6">The sequence shown here is derived from an EMBL/GenBank/DDBJ whole genome shotgun (WGS) entry which is preliminary data.</text>
</comment>
<dbReference type="PIRSF" id="PIRSF000141">
    <property type="entry name" value="Anaerobic_G3P_dh"/>
    <property type="match status" value="1"/>
</dbReference>
<dbReference type="Proteomes" id="UP000297861">
    <property type="component" value="Unassembled WGS sequence"/>
</dbReference>
<dbReference type="NCBIfam" id="NF003720">
    <property type="entry name" value="PRK05329.1-3"/>
    <property type="match status" value="1"/>
</dbReference>
<keyword evidence="7" id="KW-1185">Reference proteome</keyword>
<evidence type="ECO:0000259" key="5">
    <source>
        <dbReference type="Pfam" id="PF00890"/>
    </source>
</evidence>
<evidence type="ECO:0000256" key="3">
    <source>
        <dbReference type="ARBA" id="ARBA00022643"/>
    </source>
</evidence>
<organism evidence="6 7">
    <name type="scientific">Dysgonomonas capnocytophagoides</name>
    <dbReference type="NCBI Taxonomy" id="45254"/>
    <lineage>
        <taxon>Bacteria</taxon>
        <taxon>Pseudomonadati</taxon>
        <taxon>Bacteroidota</taxon>
        <taxon>Bacteroidia</taxon>
        <taxon>Bacteroidales</taxon>
        <taxon>Dysgonomonadaceae</taxon>
        <taxon>Dysgonomonas</taxon>
    </lineage>
</organism>
<sequence length="418" mass="45941">MKFDTIIIGGGLSGLICGIRLSQEGQRCVIVSSGQSALHFSSGSFDLLNALPDGSAVSDPLLAVEDLIRTNPTHPYSKLGKESFKELSLYAESFLSGIGLSLQGSARNNHYRITPMGTLKSTWLTVSDFGISESDSELPWKKVSIFNPAGFLDFYPQFIADEFLKLGTESNIEIFDLPDLDYLRRNPSELRATNIARILDKESNLDLFSKILNDRSGNSDAIIIPACIGLKSDSISHLKRMVSKPIFLLPTLPPSAMGIRIQQYLHDYFLRLGGTYMLGDSIKKADTEDNSITRVYSYNHGDIPFVAKNVVLATGSYFSQGLIATSDQVYEPIFNLDVSYLSDRQQWYDSNMFKAQGYQQFGVKTDNAFNGLKGGEPIRNLFVSGAILEGFNPVKEGTGAGVSILTALHIANNILKQS</sequence>
<protein>
    <submittedName>
        <fullName evidence="6">Glycerol-3-phosphate dehydrogenase subunit GlpB</fullName>
        <ecNumber evidence="6">1.1.5.3</ecNumber>
    </submittedName>
</protein>
<evidence type="ECO:0000313" key="6">
    <source>
        <dbReference type="EMBL" id="TFD98967.1"/>
    </source>
</evidence>
<evidence type="ECO:0000256" key="4">
    <source>
        <dbReference type="ARBA" id="ARBA00023002"/>
    </source>
</evidence>
<dbReference type="InterPro" id="IPR009158">
    <property type="entry name" value="G3P_DH_GlpB_su"/>
</dbReference>
<dbReference type="NCBIfam" id="TIGR03378">
    <property type="entry name" value="glycerol3P_GlpB"/>
    <property type="match status" value="1"/>
</dbReference>
<dbReference type="EC" id="1.1.5.3" evidence="6"/>
<keyword evidence="3" id="KW-0288">FMN</keyword>
<dbReference type="RefSeq" id="WP_026627493.1">
    <property type="nucleotide sequence ID" value="NZ_JAWZLG010000034.1"/>
</dbReference>
<dbReference type="GO" id="GO:0009331">
    <property type="term" value="C:glycerol-3-phosphate dehydrogenase (FAD) complex"/>
    <property type="evidence" value="ECO:0007669"/>
    <property type="project" value="InterPro"/>
</dbReference>
<evidence type="ECO:0000313" key="7">
    <source>
        <dbReference type="Proteomes" id="UP000297861"/>
    </source>
</evidence>
<dbReference type="Gene3D" id="3.50.50.60">
    <property type="entry name" value="FAD/NAD(P)-binding domain"/>
    <property type="match status" value="1"/>
</dbReference>
<dbReference type="InterPro" id="IPR003953">
    <property type="entry name" value="FAD-dep_OxRdtase_2_FAD-bd"/>
</dbReference>
<dbReference type="Pfam" id="PF00890">
    <property type="entry name" value="FAD_binding_2"/>
    <property type="match status" value="1"/>
</dbReference>
<feature type="domain" description="FAD-dependent oxidoreductase 2 FAD-binding" evidence="5">
    <location>
        <begin position="4"/>
        <end position="402"/>
    </location>
</feature>
<accession>A0A4Y8L9E4</accession>
<evidence type="ECO:0000256" key="1">
    <source>
        <dbReference type="ARBA" id="ARBA00006046"/>
    </source>
</evidence>